<evidence type="ECO:0000256" key="3">
    <source>
        <dbReference type="ARBA" id="ARBA00022692"/>
    </source>
</evidence>
<accession>A0A3S5F7Y1</accession>
<dbReference type="AlphaFoldDB" id="A0A3S5F7Y1"/>
<organism evidence="11 12">
    <name type="scientific">Aedoeadaptatus ivorii</name>
    <dbReference type="NCBI Taxonomy" id="54006"/>
    <lineage>
        <taxon>Bacteria</taxon>
        <taxon>Bacillati</taxon>
        <taxon>Bacillota</taxon>
        <taxon>Tissierellia</taxon>
        <taxon>Tissierellales</taxon>
        <taxon>Peptoniphilaceae</taxon>
        <taxon>Aedoeadaptatus</taxon>
    </lineage>
</organism>
<evidence type="ECO:0000256" key="9">
    <source>
        <dbReference type="ARBA" id="ARBA00049940"/>
    </source>
</evidence>
<comment type="similarity">
    <text evidence="7 10">Belongs to the fluoride channel Fluc/FEX (TC 1.A.43) family.</text>
</comment>
<name>A0A3S5F7Y1_9FIRM</name>
<keyword evidence="3 10" id="KW-0812">Transmembrane</keyword>
<keyword evidence="12" id="KW-1185">Reference proteome</keyword>
<protein>
    <recommendedName>
        <fullName evidence="10">Fluoride-specific ion channel FluC</fullName>
    </recommendedName>
</protein>
<evidence type="ECO:0000256" key="5">
    <source>
        <dbReference type="ARBA" id="ARBA00023136"/>
    </source>
</evidence>
<feature type="transmembrane region" description="Helical" evidence="10">
    <location>
        <begin position="29"/>
        <end position="49"/>
    </location>
</feature>
<comment type="subcellular location">
    <subcellularLocation>
        <location evidence="1 10">Cell membrane</location>
        <topology evidence="1 10">Multi-pass membrane protein</topology>
    </subcellularLocation>
</comment>
<keyword evidence="10" id="KW-0479">Metal-binding</keyword>
<dbReference type="InterPro" id="IPR003691">
    <property type="entry name" value="FluC"/>
</dbReference>
<evidence type="ECO:0000313" key="11">
    <source>
        <dbReference type="EMBL" id="VEJ36084.1"/>
    </source>
</evidence>
<keyword evidence="10" id="KW-0813">Transport</keyword>
<evidence type="ECO:0000256" key="4">
    <source>
        <dbReference type="ARBA" id="ARBA00022989"/>
    </source>
</evidence>
<gene>
    <name evidence="10 11" type="primary">crcB</name>
    <name evidence="10" type="synonym">fluC</name>
    <name evidence="11" type="ORF">NCTC13079_01279</name>
</gene>
<evidence type="ECO:0000256" key="7">
    <source>
        <dbReference type="ARBA" id="ARBA00035120"/>
    </source>
</evidence>
<dbReference type="PANTHER" id="PTHR28259:SF1">
    <property type="entry name" value="FLUORIDE EXPORT PROTEIN 1-RELATED"/>
    <property type="match status" value="1"/>
</dbReference>
<sequence>MQLLYAAAGGALGAACRFALSYLPVSNRNLPPATLLANLIGCFLMGVLSAKAEARGWHPNLEIFLQAGFCGGLTTFSAFSKETVSMAQKGQLPAATLYIVSTVALGFLAFYLGQQAAK</sequence>
<evidence type="ECO:0000256" key="2">
    <source>
        <dbReference type="ARBA" id="ARBA00022475"/>
    </source>
</evidence>
<evidence type="ECO:0000256" key="10">
    <source>
        <dbReference type="HAMAP-Rule" id="MF_00454"/>
    </source>
</evidence>
<feature type="binding site" evidence="10">
    <location>
        <position position="74"/>
    </location>
    <ligand>
        <name>Na(+)</name>
        <dbReference type="ChEBI" id="CHEBI:29101"/>
        <note>structural</note>
    </ligand>
</feature>
<comment type="function">
    <text evidence="9 10">Fluoride-specific ion channel. Important for reducing fluoride concentration in the cell, thus reducing its toxicity.</text>
</comment>
<feature type="transmembrane region" description="Helical" evidence="10">
    <location>
        <begin position="92"/>
        <end position="112"/>
    </location>
</feature>
<dbReference type="HAMAP" id="MF_00454">
    <property type="entry name" value="FluC"/>
    <property type="match status" value="1"/>
</dbReference>
<dbReference type="GO" id="GO:0062054">
    <property type="term" value="F:fluoride channel activity"/>
    <property type="evidence" value="ECO:0007669"/>
    <property type="project" value="UniProtKB-UniRule"/>
</dbReference>
<dbReference type="GO" id="GO:0140114">
    <property type="term" value="P:cellular detoxification of fluoride"/>
    <property type="evidence" value="ECO:0007669"/>
    <property type="project" value="UniProtKB-UniRule"/>
</dbReference>
<dbReference type="NCBIfam" id="TIGR00494">
    <property type="entry name" value="crcB"/>
    <property type="match status" value="1"/>
</dbReference>
<reference evidence="11 12" key="1">
    <citation type="submission" date="2018-12" db="EMBL/GenBank/DDBJ databases">
        <authorList>
            <consortium name="Pathogen Informatics"/>
        </authorList>
    </citation>
    <scope>NUCLEOTIDE SEQUENCE [LARGE SCALE GENOMIC DNA]</scope>
    <source>
        <strain evidence="11 12">NCTC13079</strain>
    </source>
</reference>
<evidence type="ECO:0000256" key="8">
    <source>
        <dbReference type="ARBA" id="ARBA00035585"/>
    </source>
</evidence>
<dbReference type="GO" id="GO:0046872">
    <property type="term" value="F:metal ion binding"/>
    <property type="evidence" value="ECO:0007669"/>
    <property type="project" value="UniProtKB-KW"/>
</dbReference>
<evidence type="ECO:0000313" key="12">
    <source>
        <dbReference type="Proteomes" id="UP000269544"/>
    </source>
</evidence>
<proteinExistence type="inferred from homology"/>
<comment type="activity regulation">
    <text evidence="10">Na(+) is not transported, but it plays an essential structural role and its presence is essential for fluoride channel function.</text>
</comment>
<keyword evidence="5 10" id="KW-0472">Membrane</keyword>
<dbReference type="EMBL" id="LR134523">
    <property type="protein sequence ID" value="VEJ36084.1"/>
    <property type="molecule type" value="Genomic_DNA"/>
</dbReference>
<evidence type="ECO:0000256" key="6">
    <source>
        <dbReference type="ARBA" id="ARBA00023303"/>
    </source>
</evidence>
<evidence type="ECO:0000256" key="1">
    <source>
        <dbReference type="ARBA" id="ARBA00004651"/>
    </source>
</evidence>
<dbReference type="Proteomes" id="UP000269544">
    <property type="component" value="Chromosome"/>
</dbReference>
<keyword evidence="10" id="KW-0406">Ion transport</keyword>
<dbReference type="Pfam" id="PF02537">
    <property type="entry name" value="CRCB"/>
    <property type="match status" value="1"/>
</dbReference>
<keyword evidence="10" id="KW-0915">Sodium</keyword>
<feature type="transmembrane region" description="Helical" evidence="10">
    <location>
        <begin position="61"/>
        <end position="80"/>
    </location>
</feature>
<comment type="catalytic activity">
    <reaction evidence="8">
        <text>fluoride(in) = fluoride(out)</text>
        <dbReference type="Rhea" id="RHEA:76159"/>
        <dbReference type="ChEBI" id="CHEBI:17051"/>
    </reaction>
    <physiologicalReaction direction="left-to-right" evidence="8">
        <dbReference type="Rhea" id="RHEA:76160"/>
    </physiologicalReaction>
</comment>
<dbReference type="KEGG" id="piv:NCTC13079_01279"/>
<keyword evidence="4 10" id="KW-1133">Transmembrane helix</keyword>
<feature type="binding site" evidence="10">
    <location>
        <position position="71"/>
    </location>
    <ligand>
        <name>Na(+)</name>
        <dbReference type="ChEBI" id="CHEBI:29101"/>
        <note>structural</note>
    </ligand>
</feature>
<dbReference type="RefSeq" id="WP_164715248.1">
    <property type="nucleotide sequence ID" value="NZ_JAUSWF010000008.1"/>
</dbReference>
<dbReference type="PANTHER" id="PTHR28259">
    <property type="entry name" value="FLUORIDE EXPORT PROTEIN 1-RELATED"/>
    <property type="match status" value="1"/>
</dbReference>
<dbReference type="GO" id="GO:0005886">
    <property type="term" value="C:plasma membrane"/>
    <property type="evidence" value="ECO:0007669"/>
    <property type="project" value="UniProtKB-SubCell"/>
</dbReference>
<keyword evidence="6 10" id="KW-0407">Ion channel</keyword>
<keyword evidence="2 10" id="KW-1003">Cell membrane</keyword>